<feature type="domain" description="GP-PDE" evidence="1">
    <location>
        <begin position="1"/>
        <end position="228"/>
    </location>
</feature>
<sequence length="232" mass="25955">MMIFAHRGASGHAPENTLAAMKKAIALGATAVELDIHNVKGELYVYHDRRLNNAKMHYPLIEQTNIHTIQHTQVEGEAIPSLWQVMDYLKQHPCTVNIELKGLNSLQPFMELYPKLINDLGFKAEQLLISSFHHPFLATFRQSFSQAYLAPIVAGVPLSLAKVATTLGAYSIHLNLNFVTPEMIIDAHNRGIKVFVYTVNDLDDMSHLYQAGVDGIFTNYPDKALSLFPIKS</sequence>
<gene>
    <name evidence="2" type="ORF">L2764_08835</name>
</gene>
<dbReference type="PANTHER" id="PTHR46211">
    <property type="entry name" value="GLYCEROPHOSPHORYL DIESTER PHOSPHODIESTERASE"/>
    <property type="match status" value="1"/>
</dbReference>
<evidence type="ECO:0000313" key="2">
    <source>
        <dbReference type="EMBL" id="MCL1124579.1"/>
    </source>
</evidence>
<dbReference type="PANTHER" id="PTHR46211:SF1">
    <property type="entry name" value="GLYCEROPHOSPHODIESTER PHOSPHODIESTERASE, CYTOPLASMIC"/>
    <property type="match status" value="1"/>
</dbReference>
<dbReference type="EMBL" id="JAKIKS010000026">
    <property type="protein sequence ID" value="MCL1124579.1"/>
    <property type="molecule type" value="Genomic_DNA"/>
</dbReference>
<organism evidence="2 3">
    <name type="scientific">Shewanella surugensis</name>
    <dbReference type="NCBI Taxonomy" id="212020"/>
    <lineage>
        <taxon>Bacteria</taxon>
        <taxon>Pseudomonadati</taxon>
        <taxon>Pseudomonadota</taxon>
        <taxon>Gammaproteobacteria</taxon>
        <taxon>Alteromonadales</taxon>
        <taxon>Shewanellaceae</taxon>
        <taxon>Shewanella</taxon>
    </lineage>
</organism>
<keyword evidence="3" id="KW-1185">Reference proteome</keyword>
<accession>A0ABT0LA43</accession>
<dbReference type="InterPro" id="IPR017946">
    <property type="entry name" value="PLC-like_Pdiesterase_TIM-brl"/>
</dbReference>
<comment type="caution">
    <text evidence="2">The sequence shown here is derived from an EMBL/GenBank/DDBJ whole genome shotgun (WGS) entry which is preliminary data.</text>
</comment>
<reference evidence="2 3" key="1">
    <citation type="submission" date="2022-01" db="EMBL/GenBank/DDBJ databases">
        <title>Whole genome-based taxonomy of the Shewanellaceae.</title>
        <authorList>
            <person name="Martin-Rodriguez A.J."/>
        </authorList>
    </citation>
    <scope>NUCLEOTIDE SEQUENCE [LARGE SCALE GENOMIC DNA]</scope>
    <source>
        <strain evidence="2 3">DSM 17177</strain>
    </source>
</reference>
<dbReference type="SUPFAM" id="SSF51695">
    <property type="entry name" value="PLC-like phosphodiesterases"/>
    <property type="match status" value="1"/>
</dbReference>
<dbReference type="Proteomes" id="UP001203423">
    <property type="component" value="Unassembled WGS sequence"/>
</dbReference>
<dbReference type="InterPro" id="IPR030395">
    <property type="entry name" value="GP_PDE_dom"/>
</dbReference>
<evidence type="ECO:0000313" key="3">
    <source>
        <dbReference type="Proteomes" id="UP001203423"/>
    </source>
</evidence>
<dbReference type="PROSITE" id="PS51704">
    <property type="entry name" value="GP_PDE"/>
    <property type="match status" value="1"/>
</dbReference>
<dbReference type="Gene3D" id="3.20.20.190">
    <property type="entry name" value="Phosphatidylinositol (PI) phosphodiesterase"/>
    <property type="match status" value="1"/>
</dbReference>
<name>A0ABT0LA43_9GAMM</name>
<evidence type="ECO:0000259" key="1">
    <source>
        <dbReference type="PROSITE" id="PS51704"/>
    </source>
</evidence>
<dbReference type="Pfam" id="PF03009">
    <property type="entry name" value="GDPD"/>
    <property type="match status" value="1"/>
</dbReference>
<dbReference type="CDD" id="cd08556">
    <property type="entry name" value="GDPD"/>
    <property type="match status" value="1"/>
</dbReference>
<protein>
    <submittedName>
        <fullName evidence="2">Glycerophosphodiester phosphodiesterase</fullName>
    </submittedName>
</protein>
<dbReference type="RefSeq" id="WP_248939856.1">
    <property type="nucleotide sequence ID" value="NZ_JAKIKS010000026.1"/>
</dbReference>
<proteinExistence type="predicted"/>